<protein>
    <recommendedName>
        <fullName evidence="2">TmcB/TmcC TPR repeats domain-containing protein</fullName>
    </recommendedName>
</protein>
<feature type="transmembrane region" description="Helical" evidence="1">
    <location>
        <begin position="1341"/>
        <end position="1367"/>
    </location>
</feature>
<keyword evidence="1" id="KW-0472">Membrane</keyword>
<keyword evidence="1" id="KW-0812">Transmembrane</keyword>
<feature type="transmembrane region" description="Helical" evidence="1">
    <location>
        <begin position="265"/>
        <end position="284"/>
    </location>
</feature>
<feature type="transmembrane region" description="Helical" evidence="1">
    <location>
        <begin position="109"/>
        <end position="135"/>
    </location>
</feature>
<dbReference type="InterPro" id="IPR057352">
    <property type="entry name" value="TPR_TmcB/C"/>
</dbReference>
<feature type="domain" description="TmcB/TmcC TPR repeats" evidence="2">
    <location>
        <begin position="464"/>
        <end position="560"/>
    </location>
</feature>
<reference evidence="3" key="1">
    <citation type="submission" date="2021-09" db="EMBL/GenBank/DDBJ databases">
        <authorList>
            <consortium name="AG Swart"/>
            <person name="Singh M."/>
            <person name="Singh A."/>
            <person name="Seah K."/>
            <person name="Emmerich C."/>
        </authorList>
    </citation>
    <scope>NUCLEOTIDE SEQUENCE</scope>
    <source>
        <strain evidence="3">ATCC30299</strain>
    </source>
</reference>
<feature type="transmembrane region" description="Helical" evidence="1">
    <location>
        <begin position="241"/>
        <end position="259"/>
    </location>
</feature>
<evidence type="ECO:0000259" key="2">
    <source>
        <dbReference type="Pfam" id="PF25474"/>
    </source>
</evidence>
<gene>
    <name evidence="3" type="ORF">BSTOLATCC_MIC60859</name>
</gene>
<feature type="transmembrane region" description="Helical" evidence="1">
    <location>
        <begin position="296"/>
        <end position="314"/>
    </location>
</feature>
<feature type="transmembrane region" description="Helical" evidence="1">
    <location>
        <begin position="61"/>
        <end position="78"/>
    </location>
</feature>
<feature type="transmembrane region" description="Helical" evidence="1">
    <location>
        <begin position="877"/>
        <end position="901"/>
    </location>
</feature>
<evidence type="ECO:0000256" key="1">
    <source>
        <dbReference type="SAM" id="Phobius"/>
    </source>
</evidence>
<dbReference type="PANTHER" id="PTHR31600:SF2">
    <property type="entry name" value="GAMETE ENRICHED GENE 10 PROTEIN-RELATED"/>
    <property type="match status" value="1"/>
</dbReference>
<sequence>MITGSLEGQNSSFIYDYKGAWKSFKKFKKESLYKLFNFFSDLYSNREGPEMKSTTQKVVDVILNSIITLQIIGLNWHLQSDYDFLKPYEIYWQLFGYAGFDNICADSNWLIQCYYGCLLMISMTALLIFLSILWCSKTRKLSTVPRFFLKKCVGFLSTIGLVPISTLLLLVIKYSSQNNSEITEYTNCENCNLNLGSLQILASIICLLFLFCLSIFNELFSAELRHSQRSENIRSRAHSGLNIKMLWTTYLGVGFFVSLNDYSNSYFKIILIFFPSWVIISAFFNRPYYNFEANWILIARNATILLTTLAFAFGETIDDSGVILLLFFIVDPLIILILLHIYNKTEKFVSRRYVIPKSQYEFEIRFRDELSAAPKDTRSIVLKFSKVEKIPHFYKDKLLVIWETNYCFYILGDERLARVKLTKAKTDISSIEGDFQEWLLYKCFEDSNTALYEDINLLVYLLELEKVKKDDRILCYYLIGFWDEITSRNPRVDKLHFIMKNLSKKLTKVKKKYSSIIAKFPYSAYSHELYGTLLQDMLGDYETSGKMLTKKENLMALENQQPEDKFFQFSEFNGFLLISANRENFGVITFANPKASLILKQSTANLMGTRIINYIPSPYDQKHDSYMQKFIENCTNPDIAMTMGFFLQTERGYLVECKFQTRLVALESNLYFMTSLKQIHKSRQIALLSEDGYILSHSELFTHYIDESINSFKGIRISELIPEIDISVMDSFDPLTVKVKGHPLVFSHIIHKTGSTVMHALLLIHERNEMAQWQKREDYDQINFFQNCISCQIISEPTLSPSLMEPKSWQEEKIAKHLSISNISYESMAVYDKENNETKTLGQKEQEKTSQTQSSYSASQSRFGNNMVIKSESALRLFKWTLLASILIVIAANIIIMSLIYNQISYSNNLGVIKRIAEILYESSKVAYLTRAMDAGYKYKIVNYTYYKEMFIDTFDGLTLIQNQLINDYSRWSNCKISSKIADEDIPNWNPDSGRNPNYLNLYDSISKSTEAGKKYIEAIESKQNYGYYEFELMLNTYGNIYQILNESFVGFIDCEINTLKEANTIIDALTFLGVIIVGLCFMALIPITKKFVKTYDALLNFVKSLAQTSYFEVHQNILNRLSAIHDISQEFDFGNRFKVENVNIHYKNGYRMIVLCAIFIAISSLYYFLISYWLYPYLQDYVIKRYDFMQCWYTRSAYISEISLWSREVTTKSFYPLSAILPSHYAFKDPNYEIVDKINSFDRTNIDIASKKYRELYSSKLKNYVFESQPNPDDLFFSYGSYSGSSVLVAESYYNSFGGGSQADRIVYYNRMSILQKSIKNVTDQADSDSSDLIKSELNFMVYITIGYCFFCIGLYFWLYIPYIYVEKQKLMRLQAISALMPSHIIQRNEDSTQHVSLVSSNKN</sequence>
<dbReference type="EMBL" id="CAJZBQ010000058">
    <property type="protein sequence ID" value="CAG9334239.1"/>
    <property type="molecule type" value="Genomic_DNA"/>
</dbReference>
<name>A0AAU9K8H2_9CILI</name>
<keyword evidence="1" id="KW-1133">Transmembrane helix</keyword>
<feature type="transmembrane region" description="Helical" evidence="1">
    <location>
        <begin position="147"/>
        <end position="172"/>
    </location>
</feature>
<dbReference type="Pfam" id="PF25474">
    <property type="entry name" value="TPR_TmcB"/>
    <property type="match status" value="1"/>
</dbReference>
<accession>A0AAU9K8H2</accession>
<comment type="caution">
    <text evidence="3">The sequence shown here is derived from an EMBL/GenBank/DDBJ whole genome shotgun (WGS) entry which is preliminary data.</text>
</comment>
<dbReference type="InterPro" id="IPR052994">
    <property type="entry name" value="Tiny_macrocysts_regulators"/>
</dbReference>
<evidence type="ECO:0000313" key="4">
    <source>
        <dbReference type="Proteomes" id="UP001162131"/>
    </source>
</evidence>
<evidence type="ECO:0000313" key="3">
    <source>
        <dbReference type="EMBL" id="CAG9334239.1"/>
    </source>
</evidence>
<feature type="transmembrane region" description="Helical" evidence="1">
    <location>
        <begin position="1066"/>
        <end position="1086"/>
    </location>
</feature>
<feature type="transmembrane region" description="Helical" evidence="1">
    <location>
        <begin position="1153"/>
        <end position="1176"/>
    </location>
</feature>
<keyword evidence="4" id="KW-1185">Reference proteome</keyword>
<proteinExistence type="predicted"/>
<organism evidence="3 4">
    <name type="scientific">Blepharisma stoltei</name>
    <dbReference type="NCBI Taxonomy" id="1481888"/>
    <lineage>
        <taxon>Eukaryota</taxon>
        <taxon>Sar</taxon>
        <taxon>Alveolata</taxon>
        <taxon>Ciliophora</taxon>
        <taxon>Postciliodesmatophora</taxon>
        <taxon>Heterotrichea</taxon>
        <taxon>Heterotrichida</taxon>
        <taxon>Blepharismidae</taxon>
        <taxon>Blepharisma</taxon>
    </lineage>
</organism>
<dbReference type="Proteomes" id="UP001162131">
    <property type="component" value="Unassembled WGS sequence"/>
</dbReference>
<feature type="transmembrane region" description="Helical" evidence="1">
    <location>
        <begin position="320"/>
        <end position="342"/>
    </location>
</feature>
<dbReference type="PANTHER" id="PTHR31600">
    <property type="entry name" value="TINY MACROCYSTS PROTEIN B-RELATED"/>
    <property type="match status" value="1"/>
</dbReference>
<feature type="transmembrane region" description="Helical" evidence="1">
    <location>
        <begin position="200"/>
        <end position="220"/>
    </location>
</feature>